<evidence type="ECO:0000256" key="18">
    <source>
        <dbReference type="SAM" id="MobiDB-lite"/>
    </source>
</evidence>
<dbReference type="OrthoDB" id="7548346at2759"/>
<feature type="region of interest" description="Disordered" evidence="18">
    <location>
        <begin position="692"/>
        <end position="715"/>
    </location>
</feature>
<evidence type="ECO:0000256" key="1">
    <source>
        <dbReference type="ARBA" id="ARBA00002180"/>
    </source>
</evidence>
<keyword evidence="17" id="KW-0511">Multifunctional enzyme</keyword>
<keyword evidence="15" id="KW-0917">Virion maturation</keyword>
<evidence type="ECO:0000256" key="10">
    <source>
        <dbReference type="ARBA" id="ARBA00022840"/>
    </source>
</evidence>
<keyword evidence="14" id="KW-0239">DNA-directed DNA polymerase</keyword>
<sequence>MSDSKNMNEHINEFFMLVDKLKEMEIEIANDLLTILLLYSIPESYENFRISIESRDELPSPETLKIKLIEEANARKNKEIPTFHDSQRALYTEKKKYERYRQTESRQHDADGKRNRNNNQKFKLKCNYCGIFGHKASICRKKQENKNPMLNYNKSFKNNSAMIEETNETKQKVIFDTVLSCVDSQRNIFCLDSGATSHMCFNEHLFTEINPIDDTYVKLAVDKTVKAIAKGIVTFDVLVGNQTKGITLQNVLYIPELKNNLISISKVTANNFTVKIQQNHASVINSKNETVLIAKREKGLYYVIAIVESVSIVKEIEQWHQKFGHLNEKDLKKLQAQNMVYGMNFKPNDTLTDCKVCIQGKQTATPFSKEPKNRSSQLLSVIHSDLCGPMRVESIGRSFYFATFIDDCSRFVHVYFLRSKDEVKSTFLEFKAYIENKLNCKIKTLRTDQGLEYVGPNFDHYLVKNGIKRERTCVYTPQMNGIAERENRTLVSMARCLLLQSGLPMKFWAEAINCAVYIRNRCPTRGLQDENQTPFQKLFGKKPTVKHFQTFGQKAFALNKQPQKCKFDARSTECIFIGYSDENRVYRLFDSQTNKVITSRDVKFINEFENTSNYEELFFPEIIPKEKEHLPQKDIILSSDIMDSESKGTIQSETQEETHPPANDQITDYPYIGVGSSPKESKDSDINGDYTINVDAPRARGRPTKSFTGKPGRPRKQYNIKEKIEEAQIALEDDTPSLKEALNGPNSEEWLEAMRTEYNALLKNQAWKLVKRPKDKNIIGSKWVLRTKYNADGSIALRKARLVAKGFAQIPDVDYQETFAPVARPGSIRTVMAYCAENNLEIFQLDFIMAYVNGDLDDEIFIEQADHFIDQKHPDYVYKLQRSLYGLKQAGRQWFCKLDEKLKSFGLNPLSSDKCVYKLKNSTEAEKAEMSLYPYRSLIGSLMYLAICTRPDICHTVSYLSQFNENPGMPHWTAAKRVLKYLKGTKNRGLTFRPTKKPLVGYADADWASDITDRKSYSGCVLKFADGAISWESKKKHCVALSSTEAEYIALSECAKEIVYLRRFLNELYESVDETPTVVFSDSQAAQKLVQNPMFHSRTKHIDIRCHYIREVYEHGEIKIIYIPTDEMAEDILTKTLTFQKHDNCCKLIGVNVINV</sequence>
<evidence type="ECO:0000256" key="9">
    <source>
        <dbReference type="ARBA" id="ARBA00022801"/>
    </source>
</evidence>
<keyword evidence="11" id="KW-0460">Magnesium</keyword>
<dbReference type="Pfam" id="PF00665">
    <property type="entry name" value="rve"/>
    <property type="match status" value="1"/>
</dbReference>
<dbReference type="InterPro" id="IPR043502">
    <property type="entry name" value="DNA/RNA_pol_sf"/>
</dbReference>
<evidence type="ECO:0000256" key="13">
    <source>
        <dbReference type="ARBA" id="ARBA00022918"/>
    </source>
</evidence>
<dbReference type="Pfam" id="PF07727">
    <property type="entry name" value="RVT_2"/>
    <property type="match status" value="1"/>
</dbReference>
<dbReference type="EMBL" id="BGPR01030793">
    <property type="protein sequence ID" value="GBO03532.1"/>
    <property type="molecule type" value="Genomic_DNA"/>
</dbReference>
<dbReference type="GO" id="GO:0006310">
    <property type="term" value="P:DNA recombination"/>
    <property type="evidence" value="ECO:0007669"/>
    <property type="project" value="UniProtKB-KW"/>
</dbReference>
<evidence type="ECO:0000256" key="11">
    <source>
        <dbReference type="ARBA" id="ARBA00022842"/>
    </source>
</evidence>
<gene>
    <name evidence="20" type="primary">POLX_2112</name>
    <name evidence="20" type="ORF">AVEN_45830_1</name>
</gene>
<evidence type="ECO:0000256" key="8">
    <source>
        <dbReference type="ARBA" id="ARBA00022759"/>
    </source>
</evidence>
<evidence type="ECO:0000256" key="15">
    <source>
        <dbReference type="ARBA" id="ARBA00023113"/>
    </source>
</evidence>
<feature type="region of interest" description="Disordered" evidence="18">
    <location>
        <begin position="94"/>
        <end position="118"/>
    </location>
</feature>
<evidence type="ECO:0000256" key="17">
    <source>
        <dbReference type="ARBA" id="ARBA00023268"/>
    </source>
</evidence>
<reference evidence="20 21" key="1">
    <citation type="journal article" date="2019" name="Sci. Rep.">
        <title>Orb-weaving spider Araneus ventricosus genome elucidates the spidroin gene catalogue.</title>
        <authorList>
            <person name="Kono N."/>
            <person name="Nakamura H."/>
            <person name="Ohtoshi R."/>
            <person name="Moran D.A.P."/>
            <person name="Shinohara A."/>
            <person name="Yoshida Y."/>
            <person name="Fujiwara M."/>
            <person name="Mori M."/>
            <person name="Tomita M."/>
            <person name="Arakawa K."/>
        </authorList>
    </citation>
    <scope>NUCLEOTIDE SEQUENCE [LARGE SCALE GENOMIC DNA]</scope>
</reference>
<evidence type="ECO:0000256" key="16">
    <source>
        <dbReference type="ARBA" id="ARBA00023172"/>
    </source>
</evidence>
<keyword evidence="14" id="KW-0548">Nucleotidyltransferase</keyword>
<dbReference type="PANTHER" id="PTHR42648:SF11">
    <property type="entry name" value="TRANSPOSON TY4-P GAG-POL POLYPROTEIN"/>
    <property type="match status" value="1"/>
</dbReference>
<keyword evidence="3" id="KW-0645">Protease</keyword>
<proteinExistence type="predicted"/>
<dbReference type="InterPro" id="IPR039537">
    <property type="entry name" value="Retrotran_Ty1/copia-like"/>
</dbReference>
<dbReference type="Gene3D" id="3.30.420.10">
    <property type="entry name" value="Ribonuclease H-like superfamily/Ribonuclease H"/>
    <property type="match status" value="1"/>
</dbReference>
<protein>
    <submittedName>
        <fullName evidence="20">Retrovirus-related Pol polyprotein from transposon TNT 1-94</fullName>
    </submittedName>
</protein>
<dbReference type="Pfam" id="PF25597">
    <property type="entry name" value="SH3_retrovirus"/>
    <property type="match status" value="1"/>
</dbReference>
<name>A0A4Y2TTG8_ARAVE</name>
<feature type="domain" description="Integrase catalytic" evidence="19">
    <location>
        <begin position="367"/>
        <end position="542"/>
    </location>
</feature>
<evidence type="ECO:0000256" key="12">
    <source>
        <dbReference type="ARBA" id="ARBA00022908"/>
    </source>
</evidence>
<comment type="caution">
    <text evidence="20">The sequence shown here is derived from an EMBL/GenBank/DDBJ whole genome shotgun (WGS) entry which is preliminary data.</text>
</comment>
<keyword evidence="2" id="KW-1188">Viral release from host cell</keyword>
<keyword evidence="21" id="KW-1185">Reference proteome</keyword>
<dbReference type="SUPFAM" id="SSF53098">
    <property type="entry name" value="Ribonuclease H-like"/>
    <property type="match status" value="1"/>
</dbReference>
<evidence type="ECO:0000256" key="6">
    <source>
        <dbReference type="ARBA" id="ARBA00022741"/>
    </source>
</evidence>
<feature type="compositionally biased region" description="Basic and acidic residues" evidence="18">
    <location>
        <begin position="94"/>
        <end position="114"/>
    </location>
</feature>
<dbReference type="InterPro" id="IPR001584">
    <property type="entry name" value="Integrase_cat-core"/>
</dbReference>
<dbReference type="InterPro" id="IPR025724">
    <property type="entry name" value="GAG-pre-integrase_dom"/>
</dbReference>
<dbReference type="GO" id="GO:0015074">
    <property type="term" value="P:DNA integration"/>
    <property type="evidence" value="ECO:0007669"/>
    <property type="project" value="UniProtKB-KW"/>
</dbReference>
<dbReference type="PROSITE" id="PS50994">
    <property type="entry name" value="INTEGRASE"/>
    <property type="match status" value="1"/>
</dbReference>
<comment type="function">
    <text evidence="1">The aspartyl protease (PR) mediates the proteolytic cleavages of the Gag and Gag-Pol polyproteins after assembly of the VLP.</text>
</comment>
<dbReference type="GO" id="GO:0004190">
    <property type="term" value="F:aspartic-type endopeptidase activity"/>
    <property type="evidence" value="ECO:0007669"/>
    <property type="project" value="UniProtKB-KW"/>
</dbReference>
<evidence type="ECO:0000256" key="4">
    <source>
        <dbReference type="ARBA" id="ARBA00022722"/>
    </source>
</evidence>
<evidence type="ECO:0000313" key="21">
    <source>
        <dbReference type="Proteomes" id="UP000499080"/>
    </source>
</evidence>
<dbReference type="GO" id="GO:0004519">
    <property type="term" value="F:endonuclease activity"/>
    <property type="evidence" value="ECO:0007669"/>
    <property type="project" value="UniProtKB-KW"/>
</dbReference>
<keyword evidence="10" id="KW-0067">ATP-binding</keyword>
<keyword evidence="9" id="KW-0378">Hydrolase</keyword>
<dbReference type="SUPFAM" id="SSF56672">
    <property type="entry name" value="DNA/RNA polymerases"/>
    <property type="match status" value="1"/>
</dbReference>
<keyword evidence="6" id="KW-0547">Nucleotide-binding</keyword>
<feature type="region of interest" description="Disordered" evidence="18">
    <location>
        <begin position="643"/>
        <end position="669"/>
    </location>
</feature>
<keyword evidence="7" id="KW-0064">Aspartyl protease</keyword>
<dbReference type="Pfam" id="PF14223">
    <property type="entry name" value="Retrotran_gag_2"/>
    <property type="match status" value="1"/>
</dbReference>
<dbReference type="GO" id="GO:0046872">
    <property type="term" value="F:metal ion binding"/>
    <property type="evidence" value="ECO:0007669"/>
    <property type="project" value="UniProtKB-KW"/>
</dbReference>
<dbReference type="GO" id="GO:0042575">
    <property type="term" value="C:DNA polymerase complex"/>
    <property type="evidence" value="ECO:0007669"/>
    <property type="project" value="UniProtKB-ARBA"/>
</dbReference>
<keyword evidence="13" id="KW-0695">RNA-directed DNA polymerase</keyword>
<dbReference type="InterPro" id="IPR036397">
    <property type="entry name" value="RNaseH_sf"/>
</dbReference>
<keyword evidence="12" id="KW-0229">DNA integration</keyword>
<dbReference type="PANTHER" id="PTHR42648">
    <property type="entry name" value="TRANSPOSASE, PUTATIVE-RELATED"/>
    <property type="match status" value="1"/>
</dbReference>
<dbReference type="GO" id="GO:0003964">
    <property type="term" value="F:RNA-directed DNA polymerase activity"/>
    <property type="evidence" value="ECO:0007669"/>
    <property type="project" value="UniProtKB-KW"/>
</dbReference>
<organism evidence="20 21">
    <name type="scientific">Araneus ventricosus</name>
    <name type="common">Orbweaver spider</name>
    <name type="synonym">Epeira ventricosa</name>
    <dbReference type="NCBI Taxonomy" id="182803"/>
    <lineage>
        <taxon>Eukaryota</taxon>
        <taxon>Metazoa</taxon>
        <taxon>Ecdysozoa</taxon>
        <taxon>Arthropoda</taxon>
        <taxon>Chelicerata</taxon>
        <taxon>Arachnida</taxon>
        <taxon>Araneae</taxon>
        <taxon>Araneomorphae</taxon>
        <taxon>Entelegynae</taxon>
        <taxon>Araneoidea</taxon>
        <taxon>Araneidae</taxon>
        <taxon>Araneus</taxon>
    </lineage>
</organism>
<dbReference type="AlphaFoldDB" id="A0A4Y2TTG8"/>
<dbReference type="Pfam" id="PF13976">
    <property type="entry name" value="gag_pre-integrs"/>
    <property type="match status" value="1"/>
</dbReference>
<evidence type="ECO:0000313" key="20">
    <source>
        <dbReference type="EMBL" id="GBO03532.1"/>
    </source>
</evidence>
<dbReference type="InterPro" id="IPR057670">
    <property type="entry name" value="SH3_retrovirus"/>
</dbReference>
<evidence type="ECO:0000259" key="19">
    <source>
        <dbReference type="PROSITE" id="PS50994"/>
    </source>
</evidence>
<dbReference type="GO" id="GO:0003887">
    <property type="term" value="F:DNA-directed DNA polymerase activity"/>
    <property type="evidence" value="ECO:0007669"/>
    <property type="project" value="UniProtKB-KW"/>
</dbReference>
<evidence type="ECO:0000256" key="14">
    <source>
        <dbReference type="ARBA" id="ARBA00022932"/>
    </source>
</evidence>
<dbReference type="InterPro" id="IPR013103">
    <property type="entry name" value="RVT_2"/>
</dbReference>
<dbReference type="GO" id="GO:0003676">
    <property type="term" value="F:nucleic acid binding"/>
    <property type="evidence" value="ECO:0007669"/>
    <property type="project" value="InterPro"/>
</dbReference>
<evidence type="ECO:0000256" key="5">
    <source>
        <dbReference type="ARBA" id="ARBA00022723"/>
    </source>
</evidence>
<dbReference type="Proteomes" id="UP000499080">
    <property type="component" value="Unassembled WGS sequence"/>
</dbReference>
<keyword evidence="14" id="KW-0808">Transferase</keyword>
<keyword evidence="4" id="KW-0540">Nuclease</keyword>
<evidence type="ECO:0000256" key="7">
    <source>
        <dbReference type="ARBA" id="ARBA00022750"/>
    </source>
</evidence>
<accession>A0A4Y2TTG8</accession>
<dbReference type="CDD" id="cd09272">
    <property type="entry name" value="RNase_HI_RT_Ty1"/>
    <property type="match status" value="1"/>
</dbReference>
<evidence type="ECO:0000256" key="3">
    <source>
        <dbReference type="ARBA" id="ARBA00022670"/>
    </source>
</evidence>
<evidence type="ECO:0000256" key="2">
    <source>
        <dbReference type="ARBA" id="ARBA00022612"/>
    </source>
</evidence>
<dbReference type="InterPro" id="IPR012337">
    <property type="entry name" value="RNaseH-like_sf"/>
</dbReference>
<dbReference type="InterPro" id="IPR054722">
    <property type="entry name" value="PolX-like_BBD"/>
</dbReference>
<keyword evidence="5" id="KW-0479">Metal-binding</keyword>
<keyword evidence="8" id="KW-0255">Endonuclease</keyword>
<dbReference type="GO" id="GO:0005524">
    <property type="term" value="F:ATP binding"/>
    <property type="evidence" value="ECO:0007669"/>
    <property type="project" value="UniProtKB-KW"/>
</dbReference>
<keyword evidence="16" id="KW-0233">DNA recombination</keyword>
<dbReference type="GO" id="GO:0006508">
    <property type="term" value="P:proteolysis"/>
    <property type="evidence" value="ECO:0007669"/>
    <property type="project" value="UniProtKB-KW"/>
</dbReference>
<dbReference type="Pfam" id="PF22936">
    <property type="entry name" value="Pol_BBD"/>
    <property type="match status" value="1"/>
</dbReference>